<protein>
    <submittedName>
        <fullName evidence="1">Zinc finger RING-type protein</fullName>
    </submittedName>
</protein>
<gene>
    <name evidence="1" type="ORF">IHE45_08G160000</name>
</gene>
<sequence>MGRKAFLRQAEEQVPDDLRCRRSDGRSWRCPRRAVSGVSFCEHHYGQAQRHAAQRAGPAEPKGKRGVTALVAVDHPPEKRRKRGGAMDELVRVAVRRQVKRSEERRKRSKTSKEAKGKEVVINLPNGVMAISPTPLKGLGNADPPLDQKLGLGFNGADFSSQRRFRSKNLEPVPIQSISRFPSIKGSGKKLKRVCHRCRESKVGRLIMCSSCKKESFCTGCIKEWYSGLSEMEVKVTCPVCRGECSCEACSPCGTKEIVVKETENGKGKDSEIQYAQYLISQLLPVLKRVSQEKKIELGIEASRQGRKIFSVQLQMADCSRNELINCYFCKRGIADIHRCCSSCSYILCLSCCQEIPKGSLSGVVPVSTCSARPGRGKTSADAGRKVANGVKQRLPSGLNHGDSFQSASPVSNEWQAKNSDDSIPCPPKKLGGCNNGSLILRYVSVGPTTSN</sequence>
<comment type="caution">
    <text evidence="1">The sequence shown here is derived from an EMBL/GenBank/DDBJ whole genome shotgun (WGS) entry which is preliminary data.</text>
</comment>
<evidence type="ECO:0000313" key="2">
    <source>
        <dbReference type="Proteomes" id="UP000827976"/>
    </source>
</evidence>
<keyword evidence="2" id="KW-1185">Reference proteome</keyword>
<accession>A0ACB7VNS5</accession>
<proteinExistence type="predicted"/>
<dbReference type="Proteomes" id="UP000827976">
    <property type="component" value="Chromosome 8"/>
</dbReference>
<dbReference type="EMBL" id="CM037018">
    <property type="protein sequence ID" value="KAH7675783.1"/>
    <property type="molecule type" value="Genomic_DNA"/>
</dbReference>
<reference evidence="2" key="1">
    <citation type="journal article" date="2022" name="Nat. Commun.">
        <title>Chromosome evolution and the genetic basis of agronomically important traits in greater yam.</title>
        <authorList>
            <person name="Bredeson J.V."/>
            <person name="Lyons J.B."/>
            <person name="Oniyinde I.O."/>
            <person name="Okereke N.R."/>
            <person name="Kolade O."/>
            <person name="Nnabue I."/>
            <person name="Nwadili C.O."/>
            <person name="Hribova E."/>
            <person name="Parker M."/>
            <person name="Nwogha J."/>
            <person name="Shu S."/>
            <person name="Carlson J."/>
            <person name="Kariba R."/>
            <person name="Muthemba S."/>
            <person name="Knop K."/>
            <person name="Barton G.J."/>
            <person name="Sherwood A.V."/>
            <person name="Lopez-Montes A."/>
            <person name="Asiedu R."/>
            <person name="Jamnadass R."/>
            <person name="Muchugi A."/>
            <person name="Goodstein D."/>
            <person name="Egesi C.N."/>
            <person name="Featherston J."/>
            <person name="Asfaw A."/>
            <person name="Simpson G.G."/>
            <person name="Dolezel J."/>
            <person name="Hendre P.S."/>
            <person name="Van Deynze A."/>
            <person name="Kumar P.L."/>
            <person name="Obidiegwu J.E."/>
            <person name="Bhattacharjee R."/>
            <person name="Rokhsar D.S."/>
        </authorList>
    </citation>
    <scope>NUCLEOTIDE SEQUENCE [LARGE SCALE GENOMIC DNA]</scope>
    <source>
        <strain evidence="2">cv. TDa95/00328</strain>
    </source>
</reference>
<organism evidence="1 2">
    <name type="scientific">Dioscorea alata</name>
    <name type="common">Purple yam</name>
    <dbReference type="NCBI Taxonomy" id="55571"/>
    <lineage>
        <taxon>Eukaryota</taxon>
        <taxon>Viridiplantae</taxon>
        <taxon>Streptophyta</taxon>
        <taxon>Embryophyta</taxon>
        <taxon>Tracheophyta</taxon>
        <taxon>Spermatophyta</taxon>
        <taxon>Magnoliopsida</taxon>
        <taxon>Liliopsida</taxon>
        <taxon>Dioscoreales</taxon>
        <taxon>Dioscoreaceae</taxon>
        <taxon>Dioscorea</taxon>
    </lineage>
</organism>
<name>A0ACB7VNS5_DIOAL</name>
<evidence type="ECO:0000313" key="1">
    <source>
        <dbReference type="EMBL" id="KAH7675783.1"/>
    </source>
</evidence>